<reference evidence="3 5" key="3">
    <citation type="submission" date="2018-06" db="EMBL/GenBank/DDBJ databases">
        <authorList>
            <consortium name="Pathogen Informatics"/>
            <person name="Doyle S."/>
        </authorList>
    </citation>
    <scope>NUCLEOTIDE SEQUENCE [LARGE SCALE GENOMIC DNA]</scope>
    <source>
        <strain evidence="3 5">NCTC10736</strain>
    </source>
</reference>
<dbReference type="RefSeq" id="WP_012197905.1">
    <property type="nucleotide sequence ID" value="NZ_CM009684.1"/>
</dbReference>
<dbReference type="Proteomes" id="UP000255061">
    <property type="component" value="Unassembled WGS sequence"/>
</dbReference>
<dbReference type="GeneID" id="31508627"/>
<dbReference type="Gene3D" id="1.10.10.10">
    <property type="entry name" value="Winged helix-like DNA-binding domain superfamily/Winged helix DNA-binding domain"/>
    <property type="match status" value="1"/>
</dbReference>
<keyword evidence="1" id="KW-0614">Plasmid</keyword>
<accession>A0A380BXB9</accession>
<evidence type="ECO:0000313" key="4">
    <source>
        <dbReference type="Proteomes" id="UP000240506"/>
    </source>
</evidence>
<reference evidence="1 4" key="2">
    <citation type="submission" date="2018-04" db="EMBL/GenBank/DDBJ databases">
        <title>Genomic sequence of a freshwater isolate of Shewanella morhuae.</title>
        <authorList>
            <person name="Castillo D.E."/>
            <person name="Gram L."/>
        </authorList>
    </citation>
    <scope>NUCLEOTIDE SEQUENCE [LARGE SCALE GENOMIC DNA]</scope>
    <source>
        <strain evidence="1 4">CW7</strain>
        <plasmid evidence="1 4">pWMBT7</plasmid>
    </source>
</reference>
<sequence length="85" mass="9740">MPLNKSEITIFRELFPTLTQRQLEVMKDFSLGMTPSQLQAKADCSRTAIERHLADLRAEFGCTSSNEIRTIFLNKLLIQVLRNSI</sequence>
<keyword evidence="4" id="KW-1185">Reference proteome</keyword>
<evidence type="ECO:0000313" key="5">
    <source>
        <dbReference type="Proteomes" id="UP000255061"/>
    </source>
</evidence>
<organism evidence="3 5">
    <name type="scientific">Shewanella morhuae</name>
    <dbReference type="NCBI Taxonomy" id="365591"/>
    <lineage>
        <taxon>Bacteria</taxon>
        <taxon>Pseudomonadati</taxon>
        <taxon>Pseudomonadota</taxon>
        <taxon>Gammaproteobacteria</taxon>
        <taxon>Alteromonadales</taxon>
        <taxon>Shewanellaceae</taxon>
        <taxon>Shewanella</taxon>
    </lineage>
</organism>
<dbReference type="SUPFAM" id="SSF46894">
    <property type="entry name" value="C-terminal effector domain of the bipartite response regulators"/>
    <property type="match status" value="1"/>
</dbReference>
<dbReference type="AlphaFoldDB" id="A0A380BXB9"/>
<dbReference type="GO" id="GO:0003677">
    <property type="term" value="F:DNA binding"/>
    <property type="evidence" value="ECO:0007669"/>
    <property type="project" value="InterPro"/>
</dbReference>
<evidence type="ECO:0008006" key="6">
    <source>
        <dbReference type="Google" id="ProtNLM"/>
    </source>
</evidence>
<dbReference type="EMBL" id="PYSG01000001">
    <property type="protein sequence ID" value="PTA51800.1"/>
    <property type="molecule type" value="Genomic_DNA"/>
</dbReference>
<dbReference type="InterPro" id="IPR036388">
    <property type="entry name" value="WH-like_DNA-bd_sf"/>
</dbReference>
<protein>
    <recommendedName>
        <fullName evidence="6">HTH luxR-type domain-containing protein</fullName>
    </recommendedName>
</protein>
<geneLocation type="plasmid" evidence="1 4">
    <name>pWMBT7</name>
</geneLocation>
<name>A0A380BXB9_9GAMM</name>
<dbReference type="EMBL" id="UGYV01000004">
    <property type="protein sequence ID" value="SUJ08991.1"/>
    <property type="molecule type" value="Genomic_DNA"/>
</dbReference>
<evidence type="ECO:0000313" key="2">
    <source>
        <dbReference type="EMBL" id="SUJ06978.1"/>
    </source>
</evidence>
<evidence type="ECO:0000313" key="3">
    <source>
        <dbReference type="EMBL" id="SUJ08991.1"/>
    </source>
</evidence>
<reference evidence="1 4" key="1">
    <citation type="submission" date="2018-03" db="EMBL/GenBank/DDBJ databases">
        <authorList>
            <person name="Dailey F.E."/>
        </authorList>
    </citation>
    <scope>NUCLEOTIDE SEQUENCE [LARGE SCALE GENOMIC DNA]</scope>
    <source>
        <strain evidence="1 4">CW7</strain>
        <plasmid evidence="1 4">pWMBT7</plasmid>
    </source>
</reference>
<dbReference type="InterPro" id="IPR016032">
    <property type="entry name" value="Sig_transdc_resp-reg_C-effctor"/>
</dbReference>
<dbReference type="EMBL" id="UGYV01000004">
    <property type="protein sequence ID" value="SUJ06978.1"/>
    <property type="molecule type" value="Genomic_DNA"/>
</dbReference>
<gene>
    <name evidence="1" type="ORF">C9I43_00210</name>
    <name evidence="2" type="ORF">NCTC10736_03857</name>
    <name evidence="3" type="ORF">NCTC10736_03972</name>
</gene>
<evidence type="ECO:0000313" key="1">
    <source>
        <dbReference type="EMBL" id="PTA51800.1"/>
    </source>
</evidence>
<dbReference type="Proteomes" id="UP000240506">
    <property type="component" value="Plasmid pWMBT7"/>
</dbReference>
<dbReference type="GO" id="GO:0006355">
    <property type="term" value="P:regulation of DNA-templated transcription"/>
    <property type="evidence" value="ECO:0007669"/>
    <property type="project" value="InterPro"/>
</dbReference>
<proteinExistence type="predicted"/>